<dbReference type="PANTHER" id="PTHR10744:SF1">
    <property type="entry name" value="SMALL RIBOSOMAL SUBUNIT PROTEIN US17M"/>
    <property type="match status" value="1"/>
</dbReference>
<dbReference type="NCBIfam" id="NF004123">
    <property type="entry name" value="PRK05610.1"/>
    <property type="match status" value="1"/>
</dbReference>
<dbReference type="GO" id="GO:0003735">
    <property type="term" value="F:structural constituent of ribosome"/>
    <property type="evidence" value="ECO:0007669"/>
    <property type="project" value="UniProtKB-UniRule"/>
</dbReference>
<dbReference type="EMBL" id="MFTD01000047">
    <property type="protein sequence ID" value="OGI45498.1"/>
    <property type="molecule type" value="Genomic_DNA"/>
</dbReference>
<evidence type="ECO:0000256" key="6">
    <source>
        <dbReference type="HAMAP-Rule" id="MF_01345"/>
    </source>
</evidence>
<dbReference type="NCBIfam" id="TIGR03635">
    <property type="entry name" value="uS17_bact"/>
    <property type="match status" value="1"/>
</dbReference>
<evidence type="ECO:0000256" key="7">
    <source>
        <dbReference type="RuleBase" id="RU003872"/>
    </source>
</evidence>
<dbReference type="PANTHER" id="PTHR10744">
    <property type="entry name" value="40S RIBOSOMAL PROTEIN S11 FAMILY MEMBER"/>
    <property type="match status" value="1"/>
</dbReference>
<reference evidence="8 9" key="1">
    <citation type="journal article" date="2016" name="Nat. Commun.">
        <title>Thousands of microbial genomes shed light on interconnected biogeochemical processes in an aquifer system.</title>
        <authorList>
            <person name="Anantharaman K."/>
            <person name="Brown C.T."/>
            <person name="Hug L.A."/>
            <person name="Sharon I."/>
            <person name="Castelle C.J."/>
            <person name="Probst A.J."/>
            <person name="Thomas B.C."/>
            <person name="Singh A."/>
            <person name="Wilkins M.J."/>
            <person name="Karaoz U."/>
            <person name="Brodie E.L."/>
            <person name="Williams K.H."/>
            <person name="Hubbard S.S."/>
            <person name="Banfield J.F."/>
        </authorList>
    </citation>
    <scope>NUCLEOTIDE SEQUENCE [LARGE SCALE GENOMIC DNA]</scope>
</reference>
<dbReference type="PROSITE" id="PS00056">
    <property type="entry name" value="RIBOSOMAL_S17"/>
    <property type="match status" value="1"/>
</dbReference>
<dbReference type="InterPro" id="IPR019984">
    <property type="entry name" value="Ribosomal_uS17_bact/chlr"/>
</dbReference>
<dbReference type="Proteomes" id="UP000176484">
    <property type="component" value="Unassembled WGS sequence"/>
</dbReference>
<comment type="subunit">
    <text evidence="6">Part of the 30S ribosomal subunit.</text>
</comment>
<name>A0A1F6TK86_9BACT</name>
<proteinExistence type="inferred from homology"/>
<dbReference type="GO" id="GO:0022627">
    <property type="term" value="C:cytosolic small ribosomal subunit"/>
    <property type="evidence" value="ECO:0007669"/>
    <property type="project" value="UniProtKB-UniRule"/>
</dbReference>
<evidence type="ECO:0000313" key="8">
    <source>
        <dbReference type="EMBL" id="OGI45498.1"/>
    </source>
</evidence>
<evidence type="ECO:0000256" key="2">
    <source>
        <dbReference type="ARBA" id="ARBA00022730"/>
    </source>
</evidence>
<dbReference type="HAMAP" id="MF_01345_B">
    <property type="entry name" value="Ribosomal_uS17_B"/>
    <property type="match status" value="1"/>
</dbReference>
<dbReference type="Gene3D" id="2.40.50.140">
    <property type="entry name" value="Nucleic acid-binding proteins"/>
    <property type="match status" value="1"/>
</dbReference>
<evidence type="ECO:0000313" key="9">
    <source>
        <dbReference type="Proteomes" id="UP000176484"/>
    </source>
</evidence>
<dbReference type="GO" id="GO:0006412">
    <property type="term" value="P:translation"/>
    <property type="evidence" value="ECO:0007669"/>
    <property type="project" value="UniProtKB-UniRule"/>
</dbReference>
<organism evidence="8 9">
    <name type="scientific">Candidatus Nomurabacteria bacterium GWB1_40_6</name>
    <dbReference type="NCBI Taxonomy" id="1801727"/>
    <lineage>
        <taxon>Bacteria</taxon>
        <taxon>Candidatus Nomuraibacteriota</taxon>
    </lineage>
</organism>
<dbReference type="AlphaFoldDB" id="A0A1F6TK86"/>
<dbReference type="InterPro" id="IPR012340">
    <property type="entry name" value="NA-bd_OB-fold"/>
</dbReference>
<accession>A0A1F6TK86</accession>
<keyword evidence="3 6" id="KW-0694">RNA-binding</keyword>
<evidence type="ECO:0000256" key="4">
    <source>
        <dbReference type="ARBA" id="ARBA00022980"/>
    </source>
</evidence>
<evidence type="ECO:0000256" key="1">
    <source>
        <dbReference type="ARBA" id="ARBA00010254"/>
    </source>
</evidence>
<dbReference type="CDD" id="cd00364">
    <property type="entry name" value="Ribosomal_uS17"/>
    <property type="match status" value="1"/>
</dbReference>
<dbReference type="InterPro" id="IPR000266">
    <property type="entry name" value="Ribosomal_uS17"/>
</dbReference>
<keyword evidence="2 6" id="KW-0699">rRNA-binding</keyword>
<dbReference type="Pfam" id="PF00366">
    <property type="entry name" value="Ribosomal_S17"/>
    <property type="match status" value="1"/>
</dbReference>
<dbReference type="SUPFAM" id="SSF50249">
    <property type="entry name" value="Nucleic acid-binding proteins"/>
    <property type="match status" value="1"/>
</dbReference>
<gene>
    <name evidence="6" type="primary">rpsQ</name>
    <name evidence="8" type="ORF">A2121_02425</name>
</gene>
<protein>
    <recommendedName>
        <fullName evidence="6">Small ribosomal subunit protein uS17</fullName>
    </recommendedName>
</protein>
<evidence type="ECO:0000256" key="3">
    <source>
        <dbReference type="ARBA" id="ARBA00022884"/>
    </source>
</evidence>
<keyword evidence="5 6" id="KW-0687">Ribonucleoprotein</keyword>
<dbReference type="PRINTS" id="PR00973">
    <property type="entry name" value="RIBOSOMALS17"/>
</dbReference>
<dbReference type="InterPro" id="IPR019979">
    <property type="entry name" value="Ribosomal_uS17_CS"/>
</dbReference>
<comment type="function">
    <text evidence="6">One of the primary rRNA binding proteins, it binds specifically to the 5'-end of 16S ribosomal RNA.</text>
</comment>
<comment type="caution">
    <text evidence="8">The sequence shown here is derived from an EMBL/GenBank/DDBJ whole genome shotgun (WGS) entry which is preliminary data.</text>
</comment>
<keyword evidence="4 6" id="KW-0689">Ribosomal protein</keyword>
<sequence length="86" mass="10004">MKTKEKKETKDSQGSHLKGVVVSDKMDKTIVVSVSRFIKHPLYGKFYKVSKKYKAHDEENKYKTGDKVEIVETRPISKDKRFKVAQ</sequence>
<dbReference type="GO" id="GO:0019843">
    <property type="term" value="F:rRNA binding"/>
    <property type="evidence" value="ECO:0007669"/>
    <property type="project" value="UniProtKB-UniRule"/>
</dbReference>
<evidence type="ECO:0000256" key="5">
    <source>
        <dbReference type="ARBA" id="ARBA00023274"/>
    </source>
</evidence>
<comment type="similarity">
    <text evidence="1 6 7">Belongs to the universal ribosomal protein uS17 family.</text>
</comment>